<dbReference type="AlphaFoldDB" id="A0A714FLY4"/>
<reference evidence="10" key="2">
    <citation type="submission" date="2019-01" db="EMBL/GenBank/DDBJ databases">
        <authorList>
            <consortium name="NCBI Pathogen Detection Project"/>
        </authorList>
    </citation>
    <scope>NUCLEOTIDE SEQUENCE</scope>
    <source>
        <strain evidence="10">CT18</strain>
    </source>
</reference>
<dbReference type="NCBIfam" id="TIGR00881">
    <property type="entry name" value="2A0104"/>
    <property type="match status" value="1"/>
</dbReference>
<evidence type="ECO:0000256" key="1">
    <source>
        <dbReference type="ARBA" id="ARBA00004429"/>
    </source>
</evidence>
<dbReference type="GO" id="GO:0061513">
    <property type="term" value="F:glucose 6-phosphate:phosphate antiporter activity"/>
    <property type="evidence" value="ECO:0007669"/>
    <property type="project" value="TreeGrafter"/>
</dbReference>
<feature type="transmembrane region" description="Helical" evidence="8">
    <location>
        <begin position="164"/>
        <end position="182"/>
    </location>
</feature>
<keyword evidence="6 8" id="KW-1133">Transmembrane helix</keyword>
<organism evidence="10">
    <name type="scientific">Salmonella enterica subsp. enterica serovar Typhi str. CT18</name>
    <dbReference type="NCBI Taxonomy" id="220341"/>
    <lineage>
        <taxon>Bacteria</taxon>
        <taxon>Pseudomonadati</taxon>
        <taxon>Pseudomonadota</taxon>
        <taxon>Gammaproteobacteria</taxon>
        <taxon>Enterobacterales</taxon>
        <taxon>Enterobacteriaceae</taxon>
        <taxon>Salmonella</taxon>
    </lineage>
</organism>
<feature type="transmembrane region" description="Helical" evidence="8">
    <location>
        <begin position="119"/>
        <end position="143"/>
    </location>
</feature>
<comment type="subcellular location">
    <subcellularLocation>
        <location evidence="1">Cell inner membrane</location>
        <topology evidence="1">Multi-pass membrane protein</topology>
    </subcellularLocation>
</comment>
<evidence type="ECO:0000256" key="5">
    <source>
        <dbReference type="ARBA" id="ARBA00022692"/>
    </source>
</evidence>
<dbReference type="InterPro" id="IPR051337">
    <property type="entry name" value="OPA_Antiporter"/>
</dbReference>
<evidence type="ECO:0000256" key="6">
    <source>
        <dbReference type="ARBA" id="ARBA00022989"/>
    </source>
</evidence>
<evidence type="ECO:0000256" key="4">
    <source>
        <dbReference type="ARBA" id="ARBA00022519"/>
    </source>
</evidence>
<feature type="transmembrane region" description="Helical" evidence="8">
    <location>
        <begin position="413"/>
        <end position="435"/>
    </location>
</feature>
<dbReference type="PIRSF" id="PIRSF002808">
    <property type="entry name" value="Hexose_phosphate_transp"/>
    <property type="match status" value="1"/>
</dbReference>
<dbReference type="PROSITE" id="PS50850">
    <property type="entry name" value="MFS"/>
    <property type="match status" value="1"/>
</dbReference>
<dbReference type="CDD" id="cd17345">
    <property type="entry name" value="MFS_GlpT"/>
    <property type="match status" value="1"/>
</dbReference>
<feature type="transmembrane region" description="Helical" evidence="8">
    <location>
        <begin position="26"/>
        <end position="44"/>
    </location>
</feature>
<reference evidence="10" key="1">
    <citation type="journal article" date="2018" name="Genome Biol.">
        <title>SKESA: strategic k-mer extension for scrupulous assemblies.</title>
        <authorList>
            <person name="Souvorov A."/>
            <person name="Agarwala R."/>
            <person name="Lipman D.J."/>
        </authorList>
    </citation>
    <scope>NUCLEOTIDE SEQUENCE</scope>
    <source>
        <strain evidence="10">CT18</strain>
    </source>
</reference>
<protein>
    <submittedName>
        <fullName evidence="10">Phosphoglycerate transporter PgtP</fullName>
    </submittedName>
</protein>
<feature type="domain" description="Major facilitator superfamily (MFS) profile" evidence="9">
    <location>
        <begin position="26"/>
        <end position="441"/>
    </location>
</feature>
<dbReference type="Gene3D" id="1.20.1250.20">
    <property type="entry name" value="MFS general substrate transporter like domains"/>
    <property type="match status" value="2"/>
</dbReference>
<dbReference type="Pfam" id="PF07690">
    <property type="entry name" value="MFS_1"/>
    <property type="match status" value="1"/>
</dbReference>
<proteinExistence type="inferred from homology"/>
<accession>A0A714FLY4</accession>
<dbReference type="InterPro" id="IPR036259">
    <property type="entry name" value="MFS_trans_sf"/>
</dbReference>
<evidence type="ECO:0000259" key="9">
    <source>
        <dbReference type="PROSITE" id="PS50850"/>
    </source>
</evidence>
<feature type="transmembrane region" description="Helical" evidence="8">
    <location>
        <begin position="350"/>
        <end position="369"/>
    </location>
</feature>
<evidence type="ECO:0000256" key="2">
    <source>
        <dbReference type="ARBA" id="ARBA00009598"/>
    </source>
</evidence>
<evidence type="ECO:0000256" key="7">
    <source>
        <dbReference type="ARBA" id="ARBA00023136"/>
    </source>
</evidence>
<dbReference type="PROSITE" id="PS00942">
    <property type="entry name" value="GLPT"/>
    <property type="match status" value="1"/>
</dbReference>
<feature type="transmembrane region" description="Helical" evidence="8">
    <location>
        <begin position="188"/>
        <end position="207"/>
    </location>
</feature>
<comment type="similarity">
    <text evidence="2">Belongs to the major facilitator superfamily. Organophosphate:Pi antiporter (OPA) (TC 2.A.1.4) family.</text>
</comment>
<dbReference type="EMBL" id="DAAOSM010000013">
    <property type="protein sequence ID" value="HAD4093665.1"/>
    <property type="molecule type" value="Genomic_DNA"/>
</dbReference>
<dbReference type="PANTHER" id="PTHR43826">
    <property type="entry name" value="GLUCOSE-6-PHOSPHATE EXCHANGER SLC37A4"/>
    <property type="match status" value="1"/>
</dbReference>
<comment type="caution">
    <text evidence="10">The sequence shown here is derived from an EMBL/GenBank/DDBJ whole genome shotgun (WGS) entry which is preliminary data.</text>
</comment>
<keyword evidence="3" id="KW-1003">Cell membrane</keyword>
<evidence type="ECO:0000256" key="3">
    <source>
        <dbReference type="ARBA" id="ARBA00022475"/>
    </source>
</evidence>
<dbReference type="SUPFAM" id="SSF103473">
    <property type="entry name" value="MFS general substrate transporter"/>
    <property type="match status" value="1"/>
</dbReference>
<feature type="transmembrane region" description="Helical" evidence="8">
    <location>
        <begin position="297"/>
        <end position="316"/>
    </location>
</feature>
<feature type="transmembrane region" description="Helical" evidence="8">
    <location>
        <begin position="381"/>
        <end position="401"/>
    </location>
</feature>
<dbReference type="GO" id="GO:0035435">
    <property type="term" value="P:phosphate ion transmembrane transport"/>
    <property type="evidence" value="ECO:0007669"/>
    <property type="project" value="TreeGrafter"/>
</dbReference>
<gene>
    <name evidence="10" type="primary">pgtP</name>
    <name evidence="10" type="ORF">G1R76_14430</name>
</gene>
<feature type="transmembrane region" description="Helical" evidence="8">
    <location>
        <begin position="328"/>
        <end position="344"/>
    </location>
</feature>
<dbReference type="InterPro" id="IPR020846">
    <property type="entry name" value="MFS_dom"/>
</dbReference>
<dbReference type="InterPro" id="IPR021159">
    <property type="entry name" value="Sugar-P_transporter_CS"/>
</dbReference>
<feature type="transmembrane region" description="Helical" evidence="8">
    <location>
        <begin position="64"/>
        <end position="83"/>
    </location>
</feature>
<keyword evidence="4" id="KW-0997">Cell inner membrane</keyword>
<sequence length="463" mass="51098">MLTILKTGRSAHKVPPEKVQATYGRYRIQALLSVFLGYLAYYIVRNNFTLSTPYLKEQLDLSATQIGLLSSCMLIAYGISKGVMSSLADKASPKVFMACGLVLCVIVNVGLGFSSAFWIFAALVVFNGLFQGMGVGPSFITIANWFPRRERGRVGAFWNISHNVGGGIVAPIVGAAFAILGSEHWQSASYIVPACVAVIFVLIVLVLGKGSPREEGLPSLEQMMPEEKVILKTKNTAKAPENMSAWQIFCTYVLRNKNAWYISLVDVFVYMVRFGMISWLPIYLLTVKHFSKEQMSVAFLFFEWAAIPSTLLAGWLSDKLFKGRRMPLAMICMALIFVCLIGYWKSESLLMVTIFAAIVGCLIYVPQFLASVQTMEIVPSFAVGSAVGLRGFMSYIFGASLGTSLFGVMVDKLGWYGGFYLLMGGIVCCILFCYLSHRGALELERQRQNALHNQDSLQLADAQ</sequence>
<dbReference type="NCBIfam" id="NF047787">
    <property type="entry name" value="PhglyTportPgtP"/>
    <property type="match status" value="1"/>
</dbReference>
<dbReference type="InterPro" id="IPR011701">
    <property type="entry name" value="MFS"/>
</dbReference>
<dbReference type="GO" id="GO:0005886">
    <property type="term" value="C:plasma membrane"/>
    <property type="evidence" value="ECO:0007669"/>
    <property type="project" value="UniProtKB-SubCell"/>
</dbReference>
<feature type="transmembrane region" description="Helical" evidence="8">
    <location>
        <begin position="259"/>
        <end position="285"/>
    </location>
</feature>
<keyword evidence="7 8" id="KW-0472">Membrane</keyword>
<evidence type="ECO:0000256" key="8">
    <source>
        <dbReference type="SAM" id="Phobius"/>
    </source>
</evidence>
<dbReference type="InterPro" id="IPR000849">
    <property type="entry name" value="Sugar_P_transporter"/>
</dbReference>
<name>A0A714FLY4_SALTI</name>
<evidence type="ECO:0000313" key="10">
    <source>
        <dbReference type="EMBL" id="HAD4093665.1"/>
    </source>
</evidence>
<keyword evidence="5 8" id="KW-0812">Transmembrane</keyword>
<dbReference type="PANTHER" id="PTHR43826:SF6">
    <property type="entry name" value="GLYCEROL-3-PHOSPHATE TRANSPORTER"/>
    <property type="match status" value="1"/>
</dbReference>
<feature type="transmembrane region" description="Helical" evidence="8">
    <location>
        <begin position="95"/>
        <end position="113"/>
    </location>
</feature>